<sequence length="199" mass="21802">MPLGNEIGKFLWNIAEKKNGFDFGKPWKQSSKSLGLVIPILRTSSVKRKYKMMEEVKGKIDIEDTGHVNVMRVVSKGDENTFIRSGIILEGGGQTRAVISGMIVLPNSTQDIDVKCVYASKPTQRGAKMHISDIAPPIVMQSLHESQRDTWDSVQTYSAKTGHDGRRSSGMHMLSSMGSGKERALGRIGHVSTAEEVGS</sequence>
<feature type="domain" description="ARG and Rhodanese-Phosphatase-superfamily-associated" evidence="2">
    <location>
        <begin position="37"/>
        <end position="175"/>
    </location>
</feature>
<organism evidence="3">
    <name type="scientific">marine sediment metagenome</name>
    <dbReference type="NCBI Taxonomy" id="412755"/>
    <lineage>
        <taxon>unclassified sequences</taxon>
        <taxon>metagenomes</taxon>
        <taxon>ecological metagenomes</taxon>
    </lineage>
</organism>
<feature type="compositionally biased region" description="Low complexity" evidence="1">
    <location>
        <begin position="168"/>
        <end position="179"/>
    </location>
</feature>
<dbReference type="Pfam" id="PF20208">
    <property type="entry name" value="ARPP-1"/>
    <property type="match status" value="1"/>
</dbReference>
<accession>X1BD21</accession>
<name>X1BD21_9ZZZZ</name>
<proteinExistence type="predicted"/>
<feature type="region of interest" description="Disordered" evidence="1">
    <location>
        <begin position="151"/>
        <end position="184"/>
    </location>
</feature>
<evidence type="ECO:0000313" key="3">
    <source>
        <dbReference type="EMBL" id="GAG92915.1"/>
    </source>
</evidence>
<comment type="caution">
    <text evidence="3">The sequence shown here is derived from an EMBL/GenBank/DDBJ whole genome shotgun (WGS) entry which is preliminary data.</text>
</comment>
<evidence type="ECO:0000256" key="1">
    <source>
        <dbReference type="SAM" id="MobiDB-lite"/>
    </source>
</evidence>
<gene>
    <name evidence="3" type="ORF">S01H4_50623</name>
</gene>
<feature type="non-terminal residue" evidence="3">
    <location>
        <position position="199"/>
    </location>
</feature>
<reference evidence="3" key="1">
    <citation type="journal article" date="2014" name="Front. Microbiol.">
        <title>High frequency of phylogenetically diverse reductive dehalogenase-homologous genes in deep subseafloor sedimentary metagenomes.</title>
        <authorList>
            <person name="Kawai M."/>
            <person name="Futagami T."/>
            <person name="Toyoda A."/>
            <person name="Takaki Y."/>
            <person name="Nishi S."/>
            <person name="Hori S."/>
            <person name="Arai W."/>
            <person name="Tsubouchi T."/>
            <person name="Morono Y."/>
            <person name="Uchiyama I."/>
            <person name="Ito T."/>
            <person name="Fujiyama A."/>
            <person name="Inagaki F."/>
            <person name="Takami H."/>
        </authorList>
    </citation>
    <scope>NUCLEOTIDE SEQUENCE</scope>
    <source>
        <strain evidence="3">Expedition CK06-06</strain>
    </source>
</reference>
<dbReference type="InterPro" id="IPR046699">
    <property type="entry name" value="ARPP-1"/>
</dbReference>
<dbReference type="EMBL" id="BART01028758">
    <property type="protein sequence ID" value="GAG92915.1"/>
    <property type="molecule type" value="Genomic_DNA"/>
</dbReference>
<dbReference type="AlphaFoldDB" id="X1BD21"/>
<protein>
    <recommendedName>
        <fullName evidence="2">ARG and Rhodanese-Phosphatase-superfamily-associated domain-containing protein</fullName>
    </recommendedName>
</protein>
<evidence type="ECO:0000259" key="2">
    <source>
        <dbReference type="Pfam" id="PF20208"/>
    </source>
</evidence>